<name>A0A160DF20_9CAUD</name>
<dbReference type="EMBL" id="KU998245">
    <property type="protein sequence ID" value="ANA86479.1"/>
    <property type="molecule type" value="Genomic_DNA"/>
</dbReference>
<proteinExistence type="predicted"/>
<evidence type="ECO:0000313" key="2">
    <source>
        <dbReference type="Proteomes" id="UP000204609"/>
    </source>
</evidence>
<dbReference type="GeneID" id="28800604"/>
<dbReference type="RefSeq" id="YP_009274562.1">
    <property type="nucleotide sequence ID" value="NC_030917.1"/>
</dbReference>
<dbReference type="Proteomes" id="UP000204609">
    <property type="component" value="Segment"/>
</dbReference>
<organism evidence="1 2">
    <name type="scientific">Gordonia phage OneUp</name>
    <dbReference type="NCBI Taxonomy" id="1838074"/>
    <lineage>
        <taxon>Viruses</taxon>
        <taxon>Duplodnaviria</taxon>
        <taxon>Heunggongvirae</taxon>
        <taxon>Uroviricota</taxon>
        <taxon>Caudoviricetes</taxon>
        <taxon>Oneupvirus</taxon>
        <taxon>Oneupvirus oneup</taxon>
    </lineage>
</organism>
<dbReference type="KEGG" id="vg:28800604"/>
<keyword evidence="2" id="KW-1185">Reference proteome</keyword>
<protein>
    <submittedName>
        <fullName evidence="1">Uncharacterized protein</fullName>
    </submittedName>
</protein>
<evidence type="ECO:0000313" key="1">
    <source>
        <dbReference type="EMBL" id="ANA86479.1"/>
    </source>
</evidence>
<accession>A0A160DF20</accession>
<sequence length="95" mass="10718">MTTVIDTTKTADEIKPGMVYRYDVPRIDGGRDIIHVTVRYVIPMIQDTVLVAGVEASTDPSRMRFTESGRLLVNWYDEIPNDTPVTVLYSQEVGQ</sequence>
<gene>
    <name evidence="1" type="primary">146</name>
    <name evidence="1" type="ORF">PBI_ONEUP_146</name>
</gene>
<reference evidence="2" key="1">
    <citation type="submission" date="2016-03" db="EMBL/GenBank/DDBJ databases">
        <authorList>
            <person name="Ploux O."/>
        </authorList>
    </citation>
    <scope>NUCLEOTIDE SEQUENCE [LARGE SCALE GENOMIC DNA]</scope>
</reference>